<dbReference type="Gene3D" id="1.25.40.20">
    <property type="entry name" value="Ankyrin repeat-containing domain"/>
    <property type="match status" value="1"/>
</dbReference>
<organism evidence="4 5">
    <name type="scientific">Fusarium napiforme</name>
    <dbReference type="NCBI Taxonomy" id="42672"/>
    <lineage>
        <taxon>Eukaryota</taxon>
        <taxon>Fungi</taxon>
        <taxon>Dikarya</taxon>
        <taxon>Ascomycota</taxon>
        <taxon>Pezizomycotina</taxon>
        <taxon>Sordariomycetes</taxon>
        <taxon>Hypocreomycetidae</taxon>
        <taxon>Hypocreales</taxon>
        <taxon>Nectriaceae</taxon>
        <taxon>Fusarium</taxon>
        <taxon>Fusarium fujikuroi species complex</taxon>
    </lineage>
</organism>
<evidence type="ECO:0000256" key="3">
    <source>
        <dbReference type="PROSITE-ProRule" id="PRU00023"/>
    </source>
</evidence>
<protein>
    <submittedName>
        <fullName evidence="4">Ankyrin</fullName>
    </submittedName>
</protein>
<dbReference type="SUPFAM" id="SSF48403">
    <property type="entry name" value="Ankyrin repeat"/>
    <property type="match status" value="1"/>
</dbReference>
<keyword evidence="1" id="KW-0677">Repeat</keyword>
<dbReference type="Proteomes" id="UP000574317">
    <property type="component" value="Unassembled WGS sequence"/>
</dbReference>
<dbReference type="AlphaFoldDB" id="A0A8H5K270"/>
<evidence type="ECO:0000313" key="5">
    <source>
        <dbReference type="Proteomes" id="UP000574317"/>
    </source>
</evidence>
<evidence type="ECO:0000313" key="4">
    <source>
        <dbReference type="EMBL" id="KAF5566265.1"/>
    </source>
</evidence>
<dbReference type="EMBL" id="JAAOAO010000045">
    <property type="protein sequence ID" value="KAF5566265.1"/>
    <property type="molecule type" value="Genomic_DNA"/>
</dbReference>
<gene>
    <name evidence="4" type="ORF">FNAPI_1264</name>
</gene>
<dbReference type="PROSITE" id="PS50088">
    <property type="entry name" value="ANK_REPEAT"/>
    <property type="match status" value="2"/>
</dbReference>
<dbReference type="PANTHER" id="PTHR24193:SF121">
    <property type="entry name" value="ADA2A-CONTAINING COMPLEX COMPONENT 3, ISOFORM D"/>
    <property type="match status" value="1"/>
</dbReference>
<dbReference type="InterPro" id="IPR050663">
    <property type="entry name" value="Ankyrin-SOCS_Box"/>
</dbReference>
<dbReference type="SMART" id="SM00248">
    <property type="entry name" value="ANK"/>
    <property type="match status" value="6"/>
</dbReference>
<feature type="repeat" description="ANK" evidence="3">
    <location>
        <begin position="322"/>
        <end position="355"/>
    </location>
</feature>
<dbReference type="GO" id="GO:0000976">
    <property type="term" value="F:transcription cis-regulatory region binding"/>
    <property type="evidence" value="ECO:0007669"/>
    <property type="project" value="TreeGrafter"/>
</dbReference>
<dbReference type="GO" id="GO:0045944">
    <property type="term" value="P:positive regulation of transcription by RNA polymerase II"/>
    <property type="evidence" value="ECO:0007669"/>
    <property type="project" value="TreeGrafter"/>
</dbReference>
<accession>A0A8H5K270</accession>
<dbReference type="InterPro" id="IPR002110">
    <property type="entry name" value="Ankyrin_rpt"/>
</dbReference>
<feature type="repeat" description="ANK" evidence="3">
    <location>
        <begin position="245"/>
        <end position="283"/>
    </location>
</feature>
<dbReference type="Pfam" id="PF12796">
    <property type="entry name" value="Ank_2"/>
    <property type="match status" value="1"/>
</dbReference>
<proteinExistence type="predicted"/>
<reference evidence="4 5" key="1">
    <citation type="submission" date="2020-05" db="EMBL/GenBank/DDBJ databases">
        <title>Identification and distribution of gene clusters putatively required for synthesis of sphingolipid metabolism inhibitors in phylogenetically diverse species of the filamentous fungus Fusarium.</title>
        <authorList>
            <person name="Kim H.-S."/>
            <person name="Busman M."/>
            <person name="Brown D.W."/>
            <person name="Divon H."/>
            <person name="Uhlig S."/>
            <person name="Proctor R.H."/>
        </authorList>
    </citation>
    <scope>NUCLEOTIDE SEQUENCE [LARGE SCALE GENOMIC DNA]</scope>
    <source>
        <strain evidence="4 5">NRRL 25196</strain>
    </source>
</reference>
<sequence length="433" mass="48350">MTVTSPYEAFSHSHKLVEPELPNSLTEYPPIIDSDGSTLCEQQFYRLRTAIIERNDTVTLEKYLQTAPWAVKRGHALGTYYDPFIVAARHGSLDALKMLLDHYSKLIKPVRILTALNLAAEWAGTDLIRRLIESGADPYVKMMEDKEFTVRTGVTIISTASRCANVEALKVLLDCATKIGDVADAVSYLDSWESMPLHWACQVTMDEDPREMTEEVMEERAKRIVAVLGLLLDCSPKTINTQDQYGNTPLHYAAKNYSNRGQDHTAVFQYLCEKGADSSILNKIGETALHGLCSYDGGLPLDTAAIETLLDHGAKFTDTDNDGNTPLHLAVKNLENLDAIVFLLDHGADTLAKISEGNTPLHEAADGMFWPGVVEGKYKPMGEILRRIQGDGGYLMDELNTEGKSPRQIQNERRNNFMEQIDDIENGWRRWGL</sequence>
<keyword evidence="2 3" id="KW-0040">ANK repeat</keyword>
<name>A0A8H5K270_9HYPO</name>
<dbReference type="PROSITE" id="PS50297">
    <property type="entry name" value="ANK_REP_REGION"/>
    <property type="match status" value="2"/>
</dbReference>
<dbReference type="GO" id="GO:0005634">
    <property type="term" value="C:nucleus"/>
    <property type="evidence" value="ECO:0007669"/>
    <property type="project" value="TreeGrafter"/>
</dbReference>
<dbReference type="PANTHER" id="PTHR24193">
    <property type="entry name" value="ANKYRIN REPEAT PROTEIN"/>
    <property type="match status" value="1"/>
</dbReference>
<comment type="caution">
    <text evidence="4">The sequence shown here is derived from an EMBL/GenBank/DDBJ whole genome shotgun (WGS) entry which is preliminary data.</text>
</comment>
<evidence type="ECO:0000256" key="2">
    <source>
        <dbReference type="ARBA" id="ARBA00023043"/>
    </source>
</evidence>
<evidence type="ECO:0000256" key="1">
    <source>
        <dbReference type="ARBA" id="ARBA00022737"/>
    </source>
</evidence>
<keyword evidence="5" id="KW-1185">Reference proteome</keyword>
<dbReference type="InterPro" id="IPR036770">
    <property type="entry name" value="Ankyrin_rpt-contain_sf"/>
</dbReference>